<keyword evidence="3" id="KW-1185">Reference proteome</keyword>
<name>A0A1K0G1X1_9ACTN</name>
<gene>
    <name evidence="2" type="ORF">BG844_27135</name>
</gene>
<proteinExistence type="predicted"/>
<accession>A0A1K0G1X1</accession>
<comment type="caution">
    <text evidence="2">The sequence shown here is derived from an EMBL/GenBank/DDBJ whole genome shotgun (WGS) entry which is preliminary data.</text>
</comment>
<evidence type="ECO:0000313" key="3">
    <source>
        <dbReference type="Proteomes" id="UP000182486"/>
    </source>
</evidence>
<sequence length="266" mass="30356">MAGLPVGHGPRGTLLVQDVPPDESLAAWRAARARVPVTGRWPVLVTDEFEPEWLRLRARPDPSAPTASELADLDQTTNTIDPWPEFTFDDDRELLKAGYVALITQGYHVDLTAEAIQRFGLPTTAGAVERWVYQRVLSDPELLHRVESDDRYVRHIEAWYAPDRVTLMLLPTDLPWMAPFWTDLYMTSDERLAGALRQWHERWGAHLVASWGTVLQLVVERPPQSREDAWTVAGQILGMASHLEMARWKLAIALPRSKQWHIHNRP</sequence>
<evidence type="ECO:0000259" key="1">
    <source>
        <dbReference type="Pfam" id="PF14062"/>
    </source>
</evidence>
<dbReference type="Proteomes" id="UP000182486">
    <property type="component" value="Unassembled WGS sequence"/>
</dbReference>
<protein>
    <recommendedName>
        <fullName evidence="1">DUF4253 domain-containing protein</fullName>
    </recommendedName>
</protein>
<dbReference type="AlphaFoldDB" id="A0A1K0G1X1"/>
<evidence type="ECO:0000313" key="2">
    <source>
        <dbReference type="EMBL" id="OJF11298.1"/>
    </source>
</evidence>
<dbReference type="EMBL" id="MEIA01000367">
    <property type="protein sequence ID" value="OJF11298.1"/>
    <property type="molecule type" value="Genomic_DNA"/>
</dbReference>
<dbReference type="InterPro" id="IPR025349">
    <property type="entry name" value="DUF4253"/>
</dbReference>
<dbReference type="Pfam" id="PF14062">
    <property type="entry name" value="DUF4253"/>
    <property type="match status" value="1"/>
</dbReference>
<feature type="domain" description="DUF4253" evidence="1">
    <location>
        <begin position="168"/>
        <end position="261"/>
    </location>
</feature>
<reference evidence="2 3" key="1">
    <citation type="submission" date="2016-09" db="EMBL/GenBank/DDBJ databases">
        <title>Couchioplanes caeruleus draft genome sequence.</title>
        <authorList>
            <person name="Sheehan J."/>
            <person name="Caffrey P."/>
        </authorList>
    </citation>
    <scope>NUCLEOTIDE SEQUENCE [LARGE SCALE GENOMIC DNA]</scope>
    <source>
        <strain evidence="2 3">DSM 43634</strain>
    </source>
</reference>
<organism evidence="2 3">
    <name type="scientific">Couchioplanes caeruleus subsp. caeruleus</name>
    <dbReference type="NCBI Taxonomy" id="56427"/>
    <lineage>
        <taxon>Bacteria</taxon>
        <taxon>Bacillati</taxon>
        <taxon>Actinomycetota</taxon>
        <taxon>Actinomycetes</taxon>
        <taxon>Micromonosporales</taxon>
        <taxon>Micromonosporaceae</taxon>
        <taxon>Couchioplanes</taxon>
    </lineage>
</organism>